<reference evidence="2 3" key="1">
    <citation type="journal article" date="2015" name="Fungal Genet. Biol.">
        <title>Evolution of novel wood decay mechanisms in Agaricales revealed by the genome sequences of Fistulina hepatica and Cylindrobasidium torrendii.</title>
        <authorList>
            <person name="Floudas D."/>
            <person name="Held B.W."/>
            <person name="Riley R."/>
            <person name="Nagy L.G."/>
            <person name="Koehler G."/>
            <person name="Ransdell A.S."/>
            <person name="Younus H."/>
            <person name="Chow J."/>
            <person name="Chiniquy J."/>
            <person name="Lipzen A."/>
            <person name="Tritt A."/>
            <person name="Sun H."/>
            <person name="Haridas S."/>
            <person name="LaButti K."/>
            <person name="Ohm R.A."/>
            <person name="Kues U."/>
            <person name="Blanchette R.A."/>
            <person name="Grigoriev I.V."/>
            <person name="Minto R.E."/>
            <person name="Hibbett D.S."/>
        </authorList>
    </citation>
    <scope>NUCLEOTIDE SEQUENCE [LARGE SCALE GENOMIC DNA]</scope>
    <source>
        <strain evidence="2 3">FP15055 ss-10</strain>
    </source>
</reference>
<dbReference type="Gene3D" id="1.20.1050.10">
    <property type="match status" value="1"/>
</dbReference>
<dbReference type="Gene3D" id="3.40.30.10">
    <property type="entry name" value="Glutaredoxin"/>
    <property type="match status" value="1"/>
</dbReference>
<evidence type="ECO:0000313" key="3">
    <source>
        <dbReference type="Proteomes" id="UP000054007"/>
    </source>
</evidence>
<organism evidence="2 3">
    <name type="scientific">Cylindrobasidium torrendii FP15055 ss-10</name>
    <dbReference type="NCBI Taxonomy" id="1314674"/>
    <lineage>
        <taxon>Eukaryota</taxon>
        <taxon>Fungi</taxon>
        <taxon>Dikarya</taxon>
        <taxon>Basidiomycota</taxon>
        <taxon>Agaricomycotina</taxon>
        <taxon>Agaricomycetes</taxon>
        <taxon>Agaricomycetidae</taxon>
        <taxon>Agaricales</taxon>
        <taxon>Marasmiineae</taxon>
        <taxon>Physalacriaceae</taxon>
        <taxon>Cylindrobasidium</taxon>
    </lineage>
</organism>
<feature type="domain" description="GST N-terminal" evidence="1">
    <location>
        <begin position="11"/>
        <end position="102"/>
    </location>
</feature>
<accession>A0A0D7BCJ9</accession>
<dbReference type="AlphaFoldDB" id="A0A0D7BCJ9"/>
<dbReference type="Proteomes" id="UP000054007">
    <property type="component" value="Unassembled WGS sequence"/>
</dbReference>
<dbReference type="PROSITE" id="PS50404">
    <property type="entry name" value="GST_NTER"/>
    <property type="match status" value="1"/>
</dbReference>
<dbReference type="Pfam" id="PF13409">
    <property type="entry name" value="GST_N_2"/>
    <property type="match status" value="1"/>
</dbReference>
<proteinExistence type="predicted"/>
<evidence type="ECO:0000259" key="1">
    <source>
        <dbReference type="PROSITE" id="PS50404"/>
    </source>
</evidence>
<dbReference type="SUPFAM" id="SSF47616">
    <property type="entry name" value="GST C-terminal domain-like"/>
    <property type="match status" value="1"/>
</dbReference>
<protein>
    <recommendedName>
        <fullName evidence="1">GST N-terminal domain-containing protein</fullName>
    </recommendedName>
</protein>
<sequence length="246" mass="27944">MNPALTLYDAFAEHIPGYSFSPSVWKIRYVLNYKKLEHKTEWIEFADIKTVYTQNGIAATEKKPDGSPHYTVPILHDAETKTFLSGSENIALYLDAKYPATPVVLPKSQVTLTRALEDAFLSKIGPSFWALFGPRTPSILTKKGAEWYQRTKLTRPAKELMLHGEARKEKLEELERCFGKIGEWFVEGATFVAGETPCFADFVLSSVLMSMKVGWATKEDWEVIQTWHGGRWNALVKALAEFEQVY</sequence>
<dbReference type="InterPro" id="IPR004045">
    <property type="entry name" value="Glutathione_S-Trfase_N"/>
</dbReference>
<dbReference type="Pfam" id="PF22041">
    <property type="entry name" value="GST_C_7"/>
    <property type="match status" value="1"/>
</dbReference>
<dbReference type="SUPFAM" id="SSF52833">
    <property type="entry name" value="Thioredoxin-like"/>
    <property type="match status" value="1"/>
</dbReference>
<dbReference type="STRING" id="1314674.A0A0D7BCJ9"/>
<evidence type="ECO:0000313" key="2">
    <source>
        <dbReference type="EMBL" id="KIY67980.1"/>
    </source>
</evidence>
<keyword evidence="3" id="KW-1185">Reference proteome</keyword>
<name>A0A0D7BCJ9_9AGAR</name>
<dbReference type="EMBL" id="KN880512">
    <property type="protein sequence ID" value="KIY67980.1"/>
    <property type="molecule type" value="Genomic_DNA"/>
</dbReference>
<gene>
    <name evidence="2" type="ORF">CYLTODRAFT_436760</name>
</gene>
<dbReference type="InterPro" id="IPR054416">
    <property type="entry name" value="GST_UstS-like_C"/>
</dbReference>
<dbReference type="OrthoDB" id="4951845at2759"/>
<dbReference type="InterPro" id="IPR036282">
    <property type="entry name" value="Glutathione-S-Trfase_C_sf"/>
</dbReference>
<dbReference type="InterPro" id="IPR036249">
    <property type="entry name" value="Thioredoxin-like_sf"/>
</dbReference>